<evidence type="ECO:0000313" key="2">
    <source>
        <dbReference type="Proteomes" id="UP000019146"/>
    </source>
</evidence>
<protein>
    <submittedName>
        <fullName evidence="1">Uncharacterized protein</fullName>
    </submittedName>
</protein>
<sequence length="88" mass="9786">MQREDFEQQLTALLRDAGPDTVADLTDTAIAWWNGERLIYADLSAEGTGALAGEFELDAQRWAEWKGWLADWVTDPVLSVRHDLPGAA</sequence>
<evidence type="ECO:0000313" key="1">
    <source>
        <dbReference type="EMBL" id="ALL71622.1"/>
    </source>
</evidence>
<organism evidence="1 2">
    <name type="scientific">Paraburkholderia caribensis MBA4</name>
    <dbReference type="NCBI Taxonomy" id="1323664"/>
    <lineage>
        <taxon>Bacteria</taxon>
        <taxon>Pseudomonadati</taxon>
        <taxon>Pseudomonadota</taxon>
        <taxon>Betaproteobacteria</taxon>
        <taxon>Burkholderiales</taxon>
        <taxon>Burkholderiaceae</taxon>
        <taxon>Paraburkholderia</taxon>
    </lineage>
</organism>
<dbReference type="Proteomes" id="UP000019146">
    <property type="component" value="Plasmid unnamed"/>
</dbReference>
<dbReference type="EMBL" id="CP012748">
    <property type="protein sequence ID" value="ALL71622.1"/>
    <property type="molecule type" value="Genomic_DNA"/>
</dbReference>
<accession>A0A0P0RR28</accession>
<dbReference type="KEGG" id="bcai:K788_0007375"/>
<reference evidence="1 2" key="1">
    <citation type="journal article" date="2014" name="Genome Announc.">
        <title>Draft Genome Sequence of the Haloacid-Degrading Burkholderia caribensis Strain MBA4.</title>
        <authorList>
            <person name="Pan Y."/>
            <person name="Kong K.F."/>
            <person name="Tsang J.S."/>
        </authorList>
    </citation>
    <scope>NUCLEOTIDE SEQUENCE [LARGE SCALE GENOMIC DNA]</scope>
    <source>
        <strain evidence="1 2">MBA4</strain>
        <plasmid evidence="2">Plasmid</plasmid>
    </source>
</reference>
<gene>
    <name evidence="1" type="ORF">K788_0007375</name>
</gene>
<dbReference type="AlphaFoldDB" id="A0A0P0RR28"/>
<dbReference type="GeneID" id="69974961"/>
<keyword evidence="1" id="KW-0614">Plasmid</keyword>
<proteinExistence type="predicted"/>
<geneLocation type="plasmid" evidence="2"/>
<name>A0A0P0RR28_9BURK</name>
<dbReference type="RefSeq" id="WP_035991941.1">
    <property type="nucleotide sequence ID" value="NZ_CP012748.1"/>
</dbReference>